<feature type="domain" description="HTH-like" evidence="1">
    <location>
        <begin position="45"/>
        <end position="101"/>
    </location>
</feature>
<evidence type="ECO:0000313" key="2">
    <source>
        <dbReference type="EMBL" id="GAH51539.1"/>
    </source>
</evidence>
<dbReference type="Pfam" id="PF13276">
    <property type="entry name" value="HTH_21"/>
    <property type="match status" value="1"/>
</dbReference>
<dbReference type="AlphaFoldDB" id="X1HCI2"/>
<dbReference type="SUPFAM" id="SSF53098">
    <property type="entry name" value="Ribonuclease H-like"/>
    <property type="match status" value="1"/>
</dbReference>
<protein>
    <recommendedName>
        <fullName evidence="1">HTH-like domain-containing protein</fullName>
    </recommendedName>
</protein>
<evidence type="ECO:0000259" key="1">
    <source>
        <dbReference type="Pfam" id="PF13276"/>
    </source>
</evidence>
<organism evidence="2">
    <name type="scientific">marine sediment metagenome</name>
    <dbReference type="NCBI Taxonomy" id="412755"/>
    <lineage>
        <taxon>unclassified sequences</taxon>
        <taxon>metagenomes</taxon>
        <taxon>ecological metagenomes</taxon>
    </lineage>
</organism>
<proteinExistence type="predicted"/>
<dbReference type="EMBL" id="BARU01023301">
    <property type="protein sequence ID" value="GAH51539.1"/>
    <property type="molecule type" value="Genomic_DNA"/>
</dbReference>
<sequence>MVSPARRKGVVEYLEQDKGYSQRGACRVAELSRGAVRYEAKKKPDEDRLCRRIRQLARRYPRYGNARITQQLRREGWQVNRKRVHRIRKEEGLVLPRQRPKRRRRGQPAERLQRAAHRDHVWSYDFVEDRTEKGGRLRVLAILDEYTRECLALPVAPS</sequence>
<dbReference type="InterPro" id="IPR012337">
    <property type="entry name" value="RNaseH-like_sf"/>
</dbReference>
<feature type="non-terminal residue" evidence="2">
    <location>
        <position position="158"/>
    </location>
</feature>
<name>X1HCI2_9ZZZZ</name>
<comment type="caution">
    <text evidence="2">The sequence shown here is derived from an EMBL/GenBank/DDBJ whole genome shotgun (WGS) entry which is preliminary data.</text>
</comment>
<dbReference type="InterPro" id="IPR025948">
    <property type="entry name" value="HTH-like_dom"/>
</dbReference>
<reference evidence="2" key="1">
    <citation type="journal article" date="2014" name="Front. Microbiol.">
        <title>High frequency of phylogenetically diverse reductive dehalogenase-homologous genes in deep subseafloor sedimentary metagenomes.</title>
        <authorList>
            <person name="Kawai M."/>
            <person name="Futagami T."/>
            <person name="Toyoda A."/>
            <person name="Takaki Y."/>
            <person name="Nishi S."/>
            <person name="Hori S."/>
            <person name="Arai W."/>
            <person name="Tsubouchi T."/>
            <person name="Morono Y."/>
            <person name="Uchiyama I."/>
            <person name="Ito T."/>
            <person name="Fujiyama A."/>
            <person name="Inagaki F."/>
            <person name="Takami H."/>
        </authorList>
    </citation>
    <scope>NUCLEOTIDE SEQUENCE</scope>
    <source>
        <strain evidence="2">Expedition CK06-06</strain>
    </source>
</reference>
<dbReference type="PANTHER" id="PTHR47515">
    <property type="entry name" value="LOW CALCIUM RESPONSE LOCUS PROTEIN T"/>
    <property type="match status" value="1"/>
</dbReference>
<accession>X1HCI2</accession>
<gene>
    <name evidence="2" type="ORF">S03H2_37833</name>
</gene>
<dbReference type="PANTHER" id="PTHR47515:SF1">
    <property type="entry name" value="BLR2054 PROTEIN"/>
    <property type="match status" value="1"/>
</dbReference>